<gene>
    <name evidence="1" type="ORF">OIU84_004443</name>
</gene>
<keyword evidence="2" id="KW-1185">Reference proteome</keyword>
<sequence>MEAHPEQGVLNTTMIKFKGDGNKFFILFFCEYTQKNVLREKKRKEK</sequence>
<comment type="caution">
    <text evidence="1">The sequence shown here is derived from an EMBL/GenBank/DDBJ whole genome shotgun (WGS) entry which is preliminary data.</text>
</comment>
<evidence type="ECO:0000313" key="2">
    <source>
        <dbReference type="Proteomes" id="UP001162972"/>
    </source>
</evidence>
<organism evidence="1 2">
    <name type="scientific">Salix udensis</name>
    <dbReference type="NCBI Taxonomy" id="889485"/>
    <lineage>
        <taxon>Eukaryota</taxon>
        <taxon>Viridiplantae</taxon>
        <taxon>Streptophyta</taxon>
        <taxon>Embryophyta</taxon>
        <taxon>Tracheophyta</taxon>
        <taxon>Spermatophyta</taxon>
        <taxon>Magnoliopsida</taxon>
        <taxon>eudicotyledons</taxon>
        <taxon>Gunneridae</taxon>
        <taxon>Pentapetalae</taxon>
        <taxon>rosids</taxon>
        <taxon>fabids</taxon>
        <taxon>Malpighiales</taxon>
        <taxon>Salicaceae</taxon>
        <taxon>Saliceae</taxon>
        <taxon>Salix</taxon>
    </lineage>
</organism>
<dbReference type="AlphaFoldDB" id="A0AAD6K4A6"/>
<dbReference type="EMBL" id="JAPFFJ010000012">
    <property type="protein sequence ID" value="KAJ6415642.1"/>
    <property type="molecule type" value="Genomic_DNA"/>
</dbReference>
<feature type="non-terminal residue" evidence="1">
    <location>
        <position position="46"/>
    </location>
</feature>
<evidence type="ECO:0000313" key="1">
    <source>
        <dbReference type="EMBL" id="KAJ6415642.1"/>
    </source>
</evidence>
<name>A0AAD6K4A6_9ROSI</name>
<protein>
    <submittedName>
        <fullName evidence="1">Uncharacterized protein</fullName>
    </submittedName>
</protein>
<dbReference type="Proteomes" id="UP001162972">
    <property type="component" value="Chromosome 3"/>
</dbReference>
<proteinExistence type="predicted"/>
<reference evidence="1 2" key="1">
    <citation type="journal article" date="2023" name="Int. J. Mol. Sci.">
        <title>De Novo Assembly and Annotation of 11 Diverse Shrub Willow (Salix) Genomes Reveals Novel Gene Organization in Sex-Linked Regions.</title>
        <authorList>
            <person name="Hyden B."/>
            <person name="Feng K."/>
            <person name="Yates T.B."/>
            <person name="Jawdy S."/>
            <person name="Cereghino C."/>
            <person name="Smart L.B."/>
            <person name="Muchero W."/>
        </authorList>
    </citation>
    <scope>NUCLEOTIDE SEQUENCE [LARGE SCALE GENOMIC DNA]</scope>
    <source>
        <tissue evidence="1">Shoot tip</tissue>
    </source>
</reference>
<accession>A0AAD6K4A6</accession>